<gene>
    <name evidence="1" type="ORF">METZ01_LOCUS49573</name>
</gene>
<organism evidence="1">
    <name type="scientific">marine metagenome</name>
    <dbReference type="NCBI Taxonomy" id="408172"/>
    <lineage>
        <taxon>unclassified sequences</taxon>
        <taxon>metagenomes</taxon>
        <taxon>ecological metagenomes</taxon>
    </lineage>
</organism>
<sequence>MEQDQNHYHPKGGILTVVLLSAICPSPSHGFQEPPWHTQNMLGEIYSKAPRAGLLISDKLK</sequence>
<reference evidence="1" key="1">
    <citation type="submission" date="2018-05" db="EMBL/GenBank/DDBJ databases">
        <authorList>
            <person name="Lanie J.A."/>
            <person name="Ng W.-L."/>
            <person name="Kazmierczak K.M."/>
            <person name="Andrzejewski T.M."/>
            <person name="Davidsen T.M."/>
            <person name="Wayne K.J."/>
            <person name="Tettelin H."/>
            <person name="Glass J.I."/>
            <person name="Rusch D."/>
            <person name="Podicherti R."/>
            <person name="Tsui H.-C.T."/>
            <person name="Winkler M.E."/>
        </authorList>
    </citation>
    <scope>NUCLEOTIDE SEQUENCE</scope>
</reference>
<dbReference type="EMBL" id="UINC01002442">
    <property type="protein sequence ID" value="SUZ96719.1"/>
    <property type="molecule type" value="Genomic_DNA"/>
</dbReference>
<proteinExistence type="predicted"/>
<protein>
    <submittedName>
        <fullName evidence="1">Uncharacterized protein</fullName>
    </submittedName>
</protein>
<evidence type="ECO:0000313" key="1">
    <source>
        <dbReference type="EMBL" id="SUZ96719.1"/>
    </source>
</evidence>
<dbReference type="AlphaFoldDB" id="A0A381S012"/>
<name>A0A381S012_9ZZZZ</name>
<accession>A0A381S012</accession>